<organism evidence="2 3">
    <name type="scientific">Nostocoides japonicum T1-X7</name>
    <dbReference type="NCBI Taxonomy" id="1194083"/>
    <lineage>
        <taxon>Bacteria</taxon>
        <taxon>Bacillati</taxon>
        <taxon>Actinomycetota</taxon>
        <taxon>Actinomycetes</taxon>
        <taxon>Micrococcales</taxon>
        <taxon>Intrasporangiaceae</taxon>
        <taxon>Nostocoides</taxon>
    </lineage>
</organism>
<name>A0A077M1E9_9MICO</name>
<evidence type="ECO:0000313" key="2">
    <source>
        <dbReference type="EMBL" id="CCH78907.1"/>
    </source>
</evidence>
<evidence type="ECO:0000313" key="3">
    <source>
        <dbReference type="Proteomes" id="UP000035721"/>
    </source>
</evidence>
<dbReference type="EMBL" id="CAJB01000303">
    <property type="protein sequence ID" value="CCH78907.1"/>
    <property type="molecule type" value="Genomic_DNA"/>
</dbReference>
<dbReference type="STRING" id="1194083.BN12_3710001"/>
<dbReference type="AlphaFoldDB" id="A0A077M1E9"/>
<proteinExistence type="predicted"/>
<reference evidence="2 3" key="1">
    <citation type="journal article" date="2013" name="ISME J.">
        <title>A metabolic model for members of the genus Tetrasphaera involved in enhanced biological phosphorus removal.</title>
        <authorList>
            <person name="Kristiansen R."/>
            <person name="Nguyen H.T.T."/>
            <person name="Saunders A.M."/>
            <person name="Nielsen J.L."/>
            <person name="Wimmer R."/>
            <person name="Le V.Q."/>
            <person name="McIlroy S.J."/>
            <person name="Petrovski S."/>
            <person name="Seviour R.J."/>
            <person name="Calteau A."/>
            <person name="Nielsen K.L."/>
            <person name="Nielsen P.H."/>
        </authorList>
    </citation>
    <scope>NUCLEOTIDE SEQUENCE [LARGE SCALE GENOMIC DNA]</scope>
    <source>
        <strain evidence="2 3">T1-X7</strain>
    </source>
</reference>
<keyword evidence="3" id="KW-1185">Reference proteome</keyword>
<protein>
    <submittedName>
        <fullName evidence="2">Uncharacterized protein</fullName>
    </submittedName>
</protein>
<accession>A0A077M1E9</accession>
<feature type="region of interest" description="Disordered" evidence="1">
    <location>
        <begin position="59"/>
        <end position="99"/>
    </location>
</feature>
<gene>
    <name evidence="2" type="ORF">BN12_3710001</name>
</gene>
<sequence length="99" mass="10842">MLVAVEVSRDHRSVTTYLDSDGAVSVEVSRDLRVTTYLDSGGAHRVEVSRDHRSVATYLDSGGAHRGRGIQGPGLSQRHRIPRSEPGRLRSRYPGIFAA</sequence>
<comment type="caution">
    <text evidence="2">The sequence shown here is derived from an EMBL/GenBank/DDBJ whole genome shotgun (WGS) entry which is preliminary data.</text>
</comment>
<dbReference type="Proteomes" id="UP000035721">
    <property type="component" value="Unassembled WGS sequence"/>
</dbReference>
<evidence type="ECO:0000256" key="1">
    <source>
        <dbReference type="SAM" id="MobiDB-lite"/>
    </source>
</evidence>